<accession>A0A0D6P7P6</accession>
<name>A0A0D6P7P6_9PROT</name>
<evidence type="ECO:0008006" key="4">
    <source>
        <dbReference type="Google" id="ProtNLM"/>
    </source>
</evidence>
<dbReference type="AlphaFoldDB" id="A0A0D6P7P6"/>
<gene>
    <name evidence="2" type="ORF">Asru_0259_02</name>
</gene>
<evidence type="ECO:0000313" key="2">
    <source>
        <dbReference type="EMBL" id="GAN77223.1"/>
    </source>
</evidence>
<organism evidence="2 3">
    <name type="scientific">Acidisphaera rubrifaciens HS-AP3</name>
    <dbReference type="NCBI Taxonomy" id="1231350"/>
    <lineage>
        <taxon>Bacteria</taxon>
        <taxon>Pseudomonadati</taxon>
        <taxon>Pseudomonadota</taxon>
        <taxon>Alphaproteobacteria</taxon>
        <taxon>Acetobacterales</taxon>
        <taxon>Acetobacteraceae</taxon>
        <taxon>Acidisphaera</taxon>
    </lineage>
</organism>
<feature type="region of interest" description="Disordered" evidence="1">
    <location>
        <begin position="1"/>
        <end position="85"/>
    </location>
</feature>
<dbReference type="EMBL" id="BANB01000259">
    <property type="protein sequence ID" value="GAN77223.1"/>
    <property type="molecule type" value="Genomic_DNA"/>
</dbReference>
<proteinExistence type="predicted"/>
<feature type="compositionally biased region" description="Polar residues" evidence="1">
    <location>
        <begin position="33"/>
        <end position="57"/>
    </location>
</feature>
<reference evidence="2 3" key="1">
    <citation type="submission" date="2012-11" db="EMBL/GenBank/DDBJ databases">
        <title>Whole genome sequence of Acidisphaera rubrifaciens HS-AP3.</title>
        <authorList>
            <person name="Azuma Y."/>
            <person name="Higashiura N."/>
            <person name="Hirakawa H."/>
            <person name="Matsushita K."/>
        </authorList>
    </citation>
    <scope>NUCLEOTIDE SEQUENCE [LARGE SCALE GENOMIC DNA]</scope>
    <source>
        <strain evidence="2 3">HS-AP3</strain>
    </source>
</reference>
<comment type="caution">
    <text evidence="2">The sequence shown here is derived from an EMBL/GenBank/DDBJ whole genome shotgun (WGS) entry which is preliminary data.</text>
</comment>
<dbReference type="SUPFAM" id="SSF88874">
    <property type="entry name" value="Receptor-binding domain of short tail fibre protein gp12"/>
    <property type="match status" value="1"/>
</dbReference>
<dbReference type="Proteomes" id="UP000032680">
    <property type="component" value="Unassembled WGS sequence"/>
</dbReference>
<evidence type="ECO:0000313" key="3">
    <source>
        <dbReference type="Proteomes" id="UP000032680"/>
    </source>
</evidence>
<evidence type="ECO:0000256" key="1">
    <source>
        <dbReference type="SAM" id="MobiDB-lite"/>
    </source>
</evidence>
<sequence length="109" mass="10568">MPLHAGPANPLGMTGGSESVTLTAAQLPAHTHAVNTSAKAGTTNAPSAGVSLATTGGTPVPLYAPPGTLQPMGPSAGGATGGGQPHDNMQPFVVLNYIIALVGVYPSQG</sequence>
<keyword evidence="3" id="KW-1185">Reference proteome</keyword>
<protein>
    <recommendedName>
        <fullName evidence="4">Phage tail collar domain-containing protein</fullName>
    </recommendedName>
</protein>
<feature type="compositionally biased region" description="Gly residues" evidence="1">
    <location>
        <begin position="75"/>
        <end position="84"/>
    </location>
</feature>